<comment type="cofactor">
    <cofactor evidence="1">
        <name>FAD</name>
        <dbReference type="ChEBI" id="CHEBI:57692"/>
    </cofactor>
</comment>
<dbReference type="InterPro" id="IPR036318">
    <property type="entry name" value="FAD-bd_PCMH-like_sf"/>
</dbReference>
<dbReference type="GO" id="GO:0071949">
    <property type="term" value="F:FAD binding"/>
    <property type="evidence" value="ECO:0007669"/>
    <property type="project" value="InterPro"/>
</dbReference>
<evidence type="ECO:0000256" key="5">
    <source>
        <dbReference type="ARBA" id="ARBA00022630"/>
    </source>
</evidence>
<dbReference type="FunFam" id="3.30.465.10:FF:000001">
    <property type="entry name" value="D-2-hydroxyglutarate dehydrogenase, mitochondrial"/>
    <property type="match status" value="1"/>
</dbReference>
<dbReference type="EMBL" id="HBUF01007886">
    <property type="protein sequence ID" value="CAG6607418.1"/>
    <property type="molecule type" value="Transcribed_RNA"/>
</dbReference>
<name>A0A8D8LE46_9HEMI</name>
<dbReference type="Pfam" id="PF02913">
    <property type="entry name" value="FAD-oxidase_C"/>
    <property type="match status" value="1"/>
</dbReference>
<dbReference type="InterPro" id="IPR006094">
    <property type="entry name" value="Oxid_FAD_bind_N"/>
</dbReference>
<dbReference type="InterPro" id="IPR016166">
    <property type="entry name" value="FAD-bd_PCMH"/>
</dbReference>
<evidence type="ECO:0000256" key="3">
    <source>
        <dbReference type="ARBA" id="ARBA00008000"/>
    </source>
</evidence>
<dbReference type="SUPFAM" id="SSF56176">
    <property type="entry name" value="FAD-binding/transporter-associated domain-like"/>
    <property type="match status" value="1"/>
</dbReference>
<dbReference type="PANTHER" id="PTHR43716">
    <property type="entry name" value="D-2-HYDROXYGLUTARATE DEHYDROGENASE, MITOCHONDRIAL"/>
    <property type="match status" value="1"/>
</dbReference>
<protein>
    <recommendedName>
        <fullName evidence="10">D-2-hydroxyglutarate dehydrogenase, mitochondrial</fullName>
        <ecNumber evidence="9">1.1.99.39</ecNumber>
    </recommendedName>
</protein>
<evidence type="ECO:0000256" key="6">
    <source>
        <dbReference type="ARBA" id="ARBA00022827"/>
    </source>
</evidence>
<dbReference type="EMBL" id="HBUF01007888">
    <property type="protein sequence ID" value="CAG6607421.1"/>
    <property type="molecule type" value="Transcribed_RNA"/>
</dbReference>
<organism evidence="14">
    <name type="scientific">Cacopsylla melanoneura</name>
    <dbReference type="NCBI Taxonomy" id="428564"/>
    <lineage>
        <taxon>Eukaryota</taxon>
        <taxon>Metazoa</taxon>
        <taxon>Ecdysozoa</taxon>
        <taxon>Arthropoda</taxon>
        <taxon>Hexapoda</taxon>
        <taxon>Insecta</taxon>
        <taxon>Pterygota</taxon>
        <taxon>Neoptera</taxon>
        <taxon>Paraneoptera</taxon>
        <taxon>Hemiptera</taxon>
        <taxon>Sternorrhyncha</taxon>
        <taxon>Psylloidea</taxon>
        <taxon>Psyllidae</taxon>
        <taxon>Psyllinae</taxon>
        <taxon>Cacopsylla</taxon>
    </lineage>
</organism>
<dbReference type="Gene3D" id="3.30.70.2190">
    <property type="match status" value="1"/>
</dbReference>
<dbReference type="InterPro" id="IPR016164">
    <property type="entry name" value="FAD-linked_Oxase-like_C"/>
</dbReference>
<comment type="subunit">
    <text evidence="4">Homodimer.</text>
</comment>
<sequence length="492" mass="54801">MLMRQFVRHMSAVTKSVERGSYTLLNDKHIKQFQHILSNDENRVITDEDAVKPYNTDWLKTQEGKSKLVLKPKTSAEMSAILRYCNEHKIAVCPQGGNTGVVAGGVPLYDEVIVSASLMNKIINFDELSGVLTCESGVVLETAEKFLHERGFIMPLDLGAKGSCQIGGNISTNAGGLRLFRYGSLHATVLGLEVVLADGTILDVLNTLKKDNTGYHLSHMFIGAEGTLGFVTKVVIQCPVKPNSTHVTFLGVDSFETVLEIVKLARSSLGEILSSCEMMDHEGVQSVSSKFGLQIPVKKCPFYMLLETSGSNQEHDSQKLSKFLEDGLEKNVILDAVMFSEESKIQKIWPLRERIVESCLKDGFIYNYDISVSLQDFYSIIPIMRERLKDQDVVTVCGYGHLGDGNLHVNISVREPNPAVYALVEPFIYEWTSQHKGSVSAEHGIGLAKKHVIHLSKNQTSLNLMRQIKQMMHPNNIMNPSRNFPRNFIRIG</sequence>
<dbReference type="SUPFAM" id="SSF55103">
    <property type="entry name" value="FAD-linked oxidases, C-terminal domain"/>
    <property type="match status" value="1"/>
</dbReference>
<comment type="similarity">
    <text evidence="3">Belongs to the FAD-binding oxidoreductase/transferase type 4 family.</text>
</comment>
<evidence type="ECO:0000256" key="4">
    <source>
        <dbReference type="ARBA" id="ARBA00011738"/>
    </source>
</evidence>
<proteinExistence type="inferred from homology"/>
<comment type="subcellular location">
    <subcellularLocation>
        <location evidence="2">Peroxisome</location>
    </subcellularLocation>
</comment>
<keyword evidence="7" id="KW-0560">Oxidoreductase</keyword>
<dbReference type="Gene3D" id="3.30.465.10">
    <property type="match status" value="1"/>
</dbReference>
<reference evidence="14" key="1">
    <citation type="submission" date="2021-05" db="EMBL/GenBank/DDBJ databases">
        <authorList>
            <person name="Alioto T."/>
            <person name="Alioto T."/>
            <person name="Gomez Garrido J."/>
        </authorList>
    </citation>
    <scope>NUCLEOTIDE SEQUENCE</scope>
</reference>
<dbReference type="Pfam" id="PF01565">
    <property type="entry name" value="FAD_binding_4"/>
    <property type="match status" value="1"/>
</dbReference>
<comment type="catalytic activity">
    <reaction evidence="12">
        <text>(R)-malate + A = oxaloacetate + AH2</text>
        <dbReference type="Rhea" id="RHEA:67460"/>
        <dbReference type="ChEBI" id="CHEBI:13193"/>
        <dbReference type="ChEBI" id="CHEBI:15588"/>
        <dbReference type="ChEBI" id="CHEBI:16452"/>
        <dbReference type="ChEBI" id="CHEBI:17499"/>
    </reaction>
    <physiologicalReaction direction="left-to-right" evidence="12">
        <dbReference type="Rhea" id="RHEA:67461"/>
    </physiologicalReaction>
</comment>
<evidence type="ECO:0000256" key="8">
    <source>
        <dbReference type="ARBA" id="ARBA00023140"/>
    </source>
</evidence>
<dbReference type="Gene3D" id="1.10.45.10">
    <property type="entry name" value="Vanillyl-alcohol Oxidase, Chain A, domain 4"/>
    <property type="match status" value="1"/>
</dbReference>
<dbReference type="InterPro" id="IPR016169">
    <property type="entry name" value="FAD-bd_PCMH_sub2"/>
</dbReference>
<dbReference type="AlphaFoldDB" id="A0A8D8LE46"/>
<dbReference type="EMBL" id="HBUF01007887">
    <property type="protein sequence ID" value="CAG6607419.1"/>
    <property type="molecule type" value="Transcribed_RNA"/>
</dbReference>
<dbReference type="InterPro" id="IPR016167">
    <property type="entry name" value="FAD-bd_PCMH_sub1"/>
</dbReference>
<evidence type="ECO:0000313" key="14">
    <source>
        <dbReference type="EMBL" id="CAG6607421.1"/>
    </source>
</evidence>
<evidence type="ECO:0000259" key="13">
    <source>
        <dbReference type="PROSITE" id="PS51387"/>
    </source>
</evidence>
<dbReference type="FunFam" id="3.30.43.10:FF:000011">
    <property type="entry name" value="D-lactate dehydrogenase (Cytochrome)"/>
    <property type="match status" value="1"/>
</dbReference>
<keyword evidence="8" id="KW-0576">Peroxisome</keyword>
<evidence type="ECO:0000256" key="10">
    <source>
        <dbReference type="ARBA" id="ARBA00039639"/>
    </source>
</evidence>
<evidence type="ECO:0000256" key="2">
    <source>
        <dbReference type="ARBA" id="ARBA00004275"/>
    </source>
</evidence>
<dbReference type="PANTHER" id="PTHR43716:SF1">
    <property type="entry name" value="D-2-HYDROXYGLUTARATE DEHYDROGENASE, MITOCHONDRIAL"/>
    <property type="match status" value="1"/>
</dbReference>
<dbReference type="FunFam" id="1.10.45.10:FF:000001">
    <property type="entry name" value="D-lactate dehydrogenase mitochondrial"/>
    <property type="match status" value="1"/>
</dbReference>
<dbReference type="Gene3D" id="3.30.43.10">
    <property type="entry name" value="Uridine Diphospho-n-acetylenolpyruvylglucosamine Reductase, domain 2"/>
    <property type="match status" value="1"/>
</dbReference>
<evidence type="ECO:0000256" key="12">
    <source>
        <dbReference type="ARBA" id="ARBA00049267"/>
    </source>
</evidence>
<dbReference type="InterPro" id="IPR051264">
    <property type="entry name" value="FAD-oxidored/transferase_4"/>
</dbReference>
<dbReference type="InterPro" id="IPR004113">
    <property type="entry name" value="FAD-bd_oxidored_4_C"/>
</dbReference>
<dbReference type="EMBL" id="HBUF01007890">
    <property type="protein sequence ID" value="CAG6607425.1"/>
    <property type="molecule type" value="Transcribed_RNA"/>
</dbReference>
<evidence type="ECO:0000256" key="9">
    <source>
        <dbReference type="ARBA" id="ARBA00039003"/>
    </source>
</evidence>
<keyword evidence="6" id="KW-0274">FAD</keyword>
<evidence type="ECO:0000256" key="7">
    <source>
        <dbReference type="ARBA" id="ARBA00023002"/>
    </source>
</evidence>
<dbReference type="PROSITE" id="PS51387">
    <property type="entry name" value="FAD_PCMH"/>
    <property type="match status" value="1"/>
</dbReference>
<accession>A0A8D8LE46</accession>
<comment type="function">
    <text evidence="11">Catalyzes the oxidation of D-2-hydroxyglutarate (D-2-HG) to alpha-ketoglutarate. Also catalyzes the oxidation of other D-2-hydroxyacids, such as D-malate (D-MAL) and D-lactate (D-LAC). Exhibits high activities towards D-2-HG and D-MAL but a very weak activity towards D-LAC.</text>
</comment>
<dbReference type="InterPro" id="IPR016171">
    <property type="entry name" value="Vanillyl_alc_oxidase_C-sub2"/>
</dbReference>
<feature type="domain" description="FAD-binding PCMH-type" evidence="13">
    <location>
        <begin position="62"/>
        <end position="241"/>
    </location>
</feature>
<dbReference type="Gene3D" id="3.30.70.2740">
    <property type="match status" value="1"/>
</dbReference>
<dbReference type="FunFam" id="3.30.70.2190:FF:000001">
    <property type="entry name" value="D-2-hydroxyglutarate dehydrogenase mitochondrial"/>
    <property type="match status" value="1"/>
</dbReference>
<dbReference type="EC" id="1.1.99.39" evidence="9"/>
<keyword evidence="5" id="KW-0285">Flavoprotein</keyword>
<dbReference type="GO" id="GO:0005739">
    <property type="term" value="C:mitochondrion"/>
    <property type="evidence" value="ECO:0007669"/>
    <property type="project" value="TreeGrafter"/>
</dbReference>
<evidence type="ECO:0000256" key="11">
    <source>
        <dbReference type="ARBA" id="ARBA00045410"/>
    </source>
</evidence>
<dbReference type="GO" id="GO:0005777">
    <property type="term" value="C:peroxisome"/>
    <property type="evidence" value="ECO:0007669"/>
    <property type="project" value="UniProtKB-SubCell"/>
</dbReference>
<dbReference type="GO" id="GO:0051990">
    <property type="term" value="F:(R)-2-hydroxyglutarate dehydrogenase activity"/>
    <property type="evidence" value="ECO:0007669"/>
    <property type="project" value="UniProtKB-EC"/>
</dbReference>
<dbReference type="FunFam" id="3.30.70.2740:FF:000002">
    <property type="entry name" value="D-2-hydroxyglutarate dehydrogenase mitochondrial"/>
    <property type="match status" value="1"/>
</dbReference>
<evidence type="ECO:0000256" key="1">
    <source>
        <dbReference type="ARBA" id="ARBA00001974"/>
    </source>
</evidence>